<reference evidence="4 5" key="6">
    <citation type="journal article" date="2011" name="Appl. Environ. Microbiol.">
        <title>Involvement of the azorhizobial chromosome partition gene (parA) in the onset of bacteroid differentiation during Sesbania rostrata stem nodule development.</title>
        <authorList>
            <person name="Liu CT."/>
            <person name="Lee KB."/>
            <person name="Wang YS."/>
            <person name="Peng MH."/>
            <person name="Lee KT."/>
            <person name="Suzuki S."/>
            <person name="Suzuki T."/>
            <person name="Oyaizu H."/>
        </authorList>
    </citation>
    <scope>NUCLEOTIDE SEQUENCE [LARGE SCALE GENOMIC DNA]</scope>
    <source>
        <strain evidence="5">ATCC 43989 / DSM 5975 / JCM 20966 / LMG 6465 / NBRC 14845 / NCIMB 13405 / ORS 571</strain>
    </source>
</reference>
<name>A8I959_AZOC5</name>
<dbReference type="EMBL" id="AP009384">
    <property type="protein sequence ID" value="BAF88745.1"/>
    <property type="molecule type" value="Genomic_DNA"/>
</dbReference>
<keyword evidence="2" id="KW-0732">Signal</keyword>
<reference evidence="4 5" key="1">
    <citation type="journal article" date="2007" name="Appl. Environ. Microbiol.">
        <title>Rhizobial factors required for stem nodule maturation and maintenance in Sesbania rostrata-Azorhizobium caulinodans ORS571 symbiosis.</title>
        <authorList>
            <person name="Suzuki S."/>
            <person name="Aono T."/>
            <person name="Lee KB."/>
            <person name="Suzuki T."/>
            <person name="Liu CT."/>
            <person name="Miwa H."/>
            <person name="Wakao S."/>
            <person name="Iki T."/>
            <person name="Oyaizu H."/>
        </authorList>
    </citation>
    <scope>NUCLEOTIDE SEQUENCE [LARGE SCALE GENOMIC DNA]</scope>
    <source>
        <strain evidence="5">ATCC 43989 / DSM 5975 / JCM 20966 / LMG 6465 / NBRC 14845 / NCIMB 13405 / ORS 571</strain>
    </source>
</reference>
<reference evidence="5" key="2">
    <citation type="submission" date="2007-04" db="EMBL/GenBank/DDBJ databases">
        <title>Complete genome sequence of the nitrogen-fixing bacterium Azorhizobium caulinodans ORS571.</title>
        <authorList>
            <person name="Lee K.B."/>
            <person name="Backer P.D."/>
            <person name="Aono T."/>
            <person name="Liu C.T."/>
            <person name="Suzuki S."/>
            <person name="Suzuki T."/>
            <person name="Kaneko T."/>
            <person name="Yamada M."/>
            <person name="Tabata S."/>
            <person name="Kupfer D.M."/>
            <person name="Najar F.Z."/>
            <person name="Wiley G.B."/>
            <person name="Roe B."/>
            <person name="Binnewies T."/>
            <person name="Ussery D."/>
            <person name="Vereecke D."/>
            <person name="Gevers D."/>
            <person name="Holsters M."/>
            <person name="Oyaizu H."/>
        </authorList>
    </citation>
    <scope>NUCLEOTIDE SEQUENCE [LARGE SCALE GENOMIC DNA]</scope>
    <source>
        <strain evidence="5">ATCC 43989 / DSM 5975 / JCM 20966 / LMG 6465 / NBRC 14845 / NCIMB 13405 / ORS 571</strain>
    </source>
</reference>
<evidence type="ECO:0000256" key="1">
    <source>
        <dbReference type="ARBA" id="ARBA00004196"/>
    </source>
</evidence>
<reference evidence="4 5" key="3">
    <citation type="journal article" date="2008" name="BMC Genomics">
        <title>The genome of the versatile nitrogen fixer Azorhizobium caulinodans ORS571.</title>
        <authorList>
            <person name="Lee KB."/>
            <person name="Backer P.D."/>
            <person name="Aono T."/>
            <person name="Liu CT."/>
            <person name="Suzuki S."/>
            <person name="Suzuki T."/>
            <person name="Kaneko T."/>
            <person name="Yamada M."/>
            <person name="Tabata S."/>
            <person name="Kupfer D.M."/>
            <person name="Najar F.Z."/>
            <person name="Wiley G.B."/>
            <person name="Roe B."/>
            <person name="Binnewies T.T."/>
            <person name="Ussery D.W."/>
            <person name="D'Haeze W."/>
            <person name="Herder J.D."/>
            <person name="Gevers D."/>
            <person name="Vereecke D."/>
            <person name="Holsters M."/>
            <person name="Oyaizu H."/>
        </authorList>
    </citation>
    <scope>NUCLEOTIDE SEQUENCE [LARGE SCALE GENOMIC DNA]</scope>
    <source>
        <strain evidence="5">ATCC 43989 / DSM 5975 / JCM 20966 / LMG 6465 / NBRC 14845 / NCIMB 13405 / ORS 571</strain>
    </source>
</reference>
<proteinExistence type="predicted"/>
<dbReference type="InterPro" id="IPR034984">
    <property type="entry name" value="Imelysin-like_IPPA"/>
</dbReference>
<dbReference type="Gene3D" id="1.20.1420.20">
    <property type="entry name" value="M75 peptidase, HXXE motif"/>
    <property type="match status" value="1"/>
</dbReference>
<accession>A8I959</accession>
<feature type="domain" description="Imelysin-like" evidence="3">
    <location>
        <begin position="55"/>
        <end position="342"/>
    </location>
</feature>
<evidence type="ECO:0000313" key="5">
    <source>
        <dbReference type="Proteomes" id="UP000000270"/>
    </source>
</evidence>
<evidence type="ECO:0000313" key="4">
    <source>
        <dbReference type="EMBL" id="BAF88745.1"/>
    </source>
</evidence>
<sequence length="372" mass="39521">MHAVTCTGRRGEPCSMIRLSRRFLLTLVAASGLPRLGFAADPKLDPIPLIEGWLLPRYDTLREATEAQKAAWEAFVAKPDVGAIPGLKSAFAKAADAWTAVEFITLGPASQNLRPDRFNFFPDRRNAISRAMGEIISDADAGRVAPDRLAQSSAGAQGFPALERLLFEDGAADALLKGDEAVRRRAYGLGIAQNLATMAGEIRTAWGSRTEGVLGAIVSGKGDTTLFPDLGALPGMFLTDLAMAYQRTTDIKILPVLGPNPENAKPLLADGWRAGRSGQVVKVMITSANSLLQEVAKQLPSRPQYVVNRAATAADKAAADFPADLSAAAQTAAGEQKVQAEVKVFKAAQLTVYRPIASYFGISLGFNALDGD</sequence>
<reference evidence="4 5" key="4">
    <citation type="journal article" date="2009" name="Appl. Environ. Microbiol.">
        <title>Comparative genome-wide transcriptional profiling of Azorhizobium caulinodans ORS571 grown under free-living and symbiotic conditions.</title>
        <authorList>
            <person name="Tsukada S."/>
            <person name="Aono T."/>
            <person name="Akiba N."/>
            <person name="Lee KB."/>
            <person name="Liu CT."/>
            <person name="Toyazaki H."/>
            <person name="Oyaizu H."/>
        </authorList>
    </citation>
    <scope>NUCLEOTIDE SEQUENCE [LARGE SCALE GENOMIC DNA]</scope>
    <source>
        <strain evidence="5">ATCC 43989 / DSM 5975 / JCM 20966 / LMG 6465 / NBRC 14845 / NCIMB 13405 / ORS 571</strain>
    </source>
</reference>
<dbReference type="eggNOG" id="COG3489">
    <property type="taxonomic scope" value="Bacteria"/>
</dbReference>
<organism evidence="4 5">
    <name type="scientific">Azorhizobium caulinodans (strain ATCC 43989 / DSM 5975 / JCM 20966 / LMG 6465 / NBRC 14845 / NCIMB 13405 / ORS 571)</name>
    <dbReference type="NCBI Taxonomy" id="438753"/>
    <lineage>
        <taxon>Bacteria</taxon>
        <taxon>Pseudomonadati</taxon>
        <taxon>Pseudomonadota</taxon>
        <taxon>Alphaproteobacteria</taxon>
        <taxon>Hyphomicrobiales</taxon>
        <taxon>Xanthobacteraceae</taxon>
        <taxon>Azorhizobium</taxon>
    </lineage>
</organism>
<comment type="subcellular location">
    <subcellularLocation>
        <location evidence="1">Cell envelope</location>
    </subcellularLocation>
</comment>
<dbReference type="GO" id="GO:0030313">
    <property type="term" value="C:cell envelope"/>
    <property type="evidence" value="ECO:0007669"/>
    <property type="project" value="UniProtKB-SubCell"/>
</dbReference>
<evidence type="ECO:0000259" key="3">
    <source>
        <dbReference type="Pfam" id="PF09375"/>
    </source>
</evidence>
<dbReference type="HOGENOM" id="CLU_061785_0_0_5"/>
<dbReference type="STRING" id="438753.AZC_2747"/>
<keyword evidence="4" id="KW-0449">Lipoprotein</keyword>
<protein>
    <submittedName>
        <fullName evidence="4">Putative periplasmic lipoprotein</fullName>
    </submittedName>
</protein>
<evidence type="ECO:0000256" key="2">
    <source>
        <dbReference type="ARBA" id="ARBA00022729"/>
    </source>
</evidence>
<dbReference type="InterPro" id="IPR018976">
    <property type="entry name" value="Imelysin-like"/>
</dbReference>
<gene>
    <name evidence="4" type="ordered locus">AZC_2747</name>
</gene>
<dbReference type="Proteomes" id="UP000000270">
    <property type="component" value="Chromosome"/>
</dbReference>
<reference evidence="4 5" key="5">
    <citation type="journal article" date="2010" name="Appl. Environ. Microbiol.">
        <title>phrR-like gene praR of Azorhizobium caulinodans ORS571 is essential for symbiosis with Sesbania rostrata and is involved in expression of reb genes.</title>
        <authorList>
            <person name="Akiba N."/>
            <person name="Aono T."/>
            <person name="Toyazaki H."/>
            <person name="Sato S."/>
            <person name="Oyaizu H."/>
        </authorList>
    </citation>
    <scope>NUCLEOTIDE SEQUENCE [LARGE SCALE GENOMIC DNA]</scope>
    <source>
        <strain evidence="5">ATCC 43989 / DSM 5975 / JCM 20966 / LMG 6465 / NBRC 14845 / NCIMB 13405 / ORS 571</strain>
    </source>
</reference>
<dbReference type="Pfam" id="PF09375">
    <property type="entry name" value="Peptidase_M75"/>
    <property type="match status" value="1"/>
</dbReference>
<dbReference type="InterPro" id="IPR038352">
    <property type="entry name" value="Imelysin_sf"/>
</dbReference>
<keyword evidence="5" id="KW-1185">Reference proteome</keyword>
<dbReference type="CDD" id="cd14659">
    <property type="entry name" value="Imelysin-like_IPPA"/>
    <property type="match status" value="1"/>
</dbReference>
<dbReference type="AlphaFoldDB" id="A8I959"/>
<dbReference type="KEGG" id="azc:AZC_2747"/>